<feature type="compositionally biased region" description="Polar residues" evidence="1">
    <location>
        <begin position="194"/>
        <end position="205"/>
    </location>
</feature>
<organism evidence="2">
    <name type="scientific">Rhipicephalus zambeziensis</name>
    <dbReference type="NCBI Taxonomy" id="60191"/>
    <lineage>
        <taxon>Eukaryota</taxon>
        <taxon>Metazoa</taxon>
        <taxon>Ecdysozoa</taxon>
        <taxon>Arthropoda</taxon>
        <taxon>Chelicerata</taxon>
        <taxon>Arachnida</taxon>
        <taxon>Acari</taxon>
        <taxon>Parasitiformes</taxon>
        <taxon>Ixodida</taxon>
        <taxon>Ixodoidea</taxon>
        <taxon>Ixodidae</taxon>
        <taxon>Rhipicephalinae</taxon>
        <taxon>Rhipicephalus</taxon>
        <taxon>Rhipicephalus</taxon>
    </lineage>
</organism>
<feature type="region of interest" description="Disordered" evidence="1">
    <location>
        <begin position="1"/>
        <end position="75"/>
    </location>
</feature>
<feature type="compositionally biased region" description="Low complexity" evidence="1">
    <location>
        <begin position="134"/>
        <end position="144"/>
    </location>
</feature>
<feature type="compositionally biased region" description="Basic residues" evidence="1">
    <location>
        <begin position="167"/>
        <end position="179"/>
    </location>
</feature>
<proteinExistence type="predicted"/>
<dbReference type="EMBL" id="GFPF01001526">
    <property type="protein sequence ID" value="MAA12672.1"/>
    <property type="molecule type" value="Transcribed_RNA"/>
</dbReference>
<protein>
    <submittedName>
        <fullName evidence="2">Uncharacterized protein</fullName>
    </submittedName>
</protein>
<reference evidence="2" key="1">
    <citation type="journal article" date="2017" name="Parasit. Vectors">
        <title>Sialotranscriptomics of Rhipicephalus zambeziensis reveals intricate expression profiles of secretory proteins and suggests tight temporal transcriptional regulation during blood-feeding.</title>
        <authorList>
            <person name="de Castro M.H."/>
            <person name="de Klerk D."/>
            <person name="Pienaar R."/>
            <person name="Rees D.J.G."/>
            <person name="Mans B.J."/>
        </authorList>
    </citation>
    <scope>NUCLEOTIDE SEQUENCE</scope>
    <source>
        <tissue evidence="2">Salivary glands</tissue>
    </source>
</reference>
<name>A0A224YFV7_9ACAR</name>
<accession>A0A224YFV7</accession>
<feature type="compositionally biased region" description="Polar residues" evidence="1">
    <location>
        <begin position="56"/>
        <end position="75"/>
    </location>
</feature>
<feature type="compositionally biased region" description="Basic and acidic residues" evidence="1">
    <location>
        <begin position="1"/>
        <end position="10"/>
    </location>
</feature>
<evidence type="ECO:0000256" key="1">
    <source>
        <dbReference type="SAM" id="MobiDB-lite"/>
    </source>
</evidence>
<evidence type="ECO:0000313" key="2">
    <source>
        <dbReference type="EMBL" id="MAA12672.1"/>
    </source>
</evidence>
<dbReference type="AlphaFoldDB" id="A0A224YFV7"/>
<sequence>MDQKSADRPRQARKSPKRPLSPAPSRRTESDSPSKRVHFGNEGSLKYPHMRLWTGPKSSGRQQVESSKENGTSQYYSDKSLWEDSIPLPSVQAAVSSAKCANLSVLLGVRSRGIPIVELERLQDVPVYDHDDASSQAAVAASDQLPDSVELSSEDTESECNGLKFPKGSRRRSASHSPRKIAPVKYQETESSDDNWSVSSLRLWR</sequence>
<feature type="region of interest" description="Disordered" evidence="1">
    <location>
        <begin position="133"/>
        <end position="205"/>
    </location>
</feature>